<protein>
    <submittedName>
        <fullName evidence="6">TetR family transcriptional regulator</fullName>
    </submittedName>
</protein>
<accession>A0A6P2C2Z5</accession>
<dbReference type="SUPFAM" id="SSF48498">
    <property type="entry name" value="Tetracyclin repressor-like, C-terminal domain"/>
    <property type="match status" value="1"/>
</dbReference>
<dbReference type="PANTHER" id="PTHR47506:SF6">
    <property type="entry name" value="HTH-TYPE TRANSCRIPTIONAL REPRESSOR NEMR"/>
    <property type="match status" value="1"/>
</dbReference>
<dbReference type="SUPFAM" id="SSF46689">
    <property type="entry name" value="Homeodomain-like"/>
    <property type="match status" value="1"/>
</dbReference>
<dbReference type="InterPro" id="IPR036271">
    <property type="entry name" value="Tet_transcr_reg_TetR-rel_C_sf"/>
</dbReference>
<gene>
    <name evidence="6" type="ORF">EAS64_19900</name>
</gene>
<dbReference type="PROSITE" id="PS50977">
    <property type="entry name" value="HTH_TETR_2"/>
    <property type="match status" value="1"/>
</dbReference>
<reference evidence="6 7" key="1">
    <citation type="submission" date="2018-11" db="EMBL/GenBank/DDBJ databases">
        <title>Trebonia kvetii gen.nov., sp.nov., a novel acidophilic actinobacterium, and proposal of the new actinobacterial family Treboniaceae fam. nov.</title>
        <authorList>
            <person name="Rapoport D."/>
            <person name="Sagova-Mareckova M."/>
            <person name="Sedlacek I."/>
            <person name="Provaznik J."/>
            <person name="Kralova S."/>
            <person name="Pavlinic D."/>
            <person name="Benes V."/>
            <person name="Kopecky J."/>
        </authorList>
    </citation>
    <scope>NUCLEOTIDE SEQUENCE [LARGE SCALE GENOMIC DNA]</scope>
    <source>
        <strain evidence="6 7">15Tr583</strain>
    </source>
</reference>
<proteinExistence type="predicted"/>
<comment type="caution">
    <text evidence="6">The sequence shown here is derived from an EMBL/GenBank/DDBJ whole genome shotgun (WGS) entry which is preliminary data.</text>
</comment>
<dbReference type="Gene3D" id="1.10.357.10">
    <property type="entry name" value="Tetracycline Repressor, domain 2"/>
    <property type="match status" value="1"/>
</dbReference>
<evidence type="ECO:0000313" key="6">
    <source>
        <dbReference type="EMBL" id="TVZ04611.1"/>
    </source>
</evidence>
<dbReference type="Proteomes" id="UP000460272">
    <property type="component" value="Unassembled WGS sequence"/>
</dbReference>
<dbReference type="InterPro" id="IPR001647">
    <property type="entry name" value="HTH_TetR"/>
</dbReference>
<keyword evidence="2 4" id="KW-0238">DNA-binding</keyword>
<keyword evidence="7" id="KW-1185">Reference proteome</keyword>
<feature type="domain" description="HTH tetR-type" evidence="5">
    <location>
        <begin position="4"/>
        <end position="64"/>
    </location>
</feature>
<evidence type="ECO:0000259" key="5">
    <source>
        <dbReference type="PROSITE" id="PS50977"/>
    </source>
</evidence>
<dbReference type="InterPro" id="IPR011075">
    <property type="entry name" value="TetR_C"/>
</dbReference>
<feature type="DNA-binding region" description="H-T-H motif" evidence="4">
    <location>
        <begin position="27"/>
        <end position="46"/>
    </location>
</feature>
<dbReference type="GO" id="GO:0003677">
    <property type="term" value="F:DNA binding"/>
    <property type="evidence" value="ECO:0007669"/>
    <property type="project" value="UniProtKB-UniRule"/>
</dbReference>
<dbReference type="Pfam" id="PF00440">
    <property type="entry name" value="TetR_N"/>
    <property type="match status" value="1"/>
</dbReference>
<dbReference type="InterPro" id="IPR009057">
    <property type="entry name" value="Homeodomain-like_sf"/>
</dbReference>
<evidence type="ECO:0000256" key="1">
    <source>
        <dbReference type="ARBA" id="ARBA00023015"/>
    </source>
</evidence>
<dbReference type="PRINTS" id="PR00455">
    <property type="entry name" value="HTHTETR"/>
</dbReference>
<keyword evidence="1" id="KW-0805">Transcription regulation</keyword>
<evidence type="ECO:0000256" key="3">
    <source>
        <dbReference type="ARBA" id="ARBA00023163"/>
    </source>
</evidence>
<evidence type="ECO:0000256" key="2">
    <source>
        <dbReference type="ARBA" id="ARBA00023125"/>
    </source>
</evidence>
<dbReference type="Pfam" id="PF16925">
    <property type="entry name" value="TetR_C_13"/>
    <property type="match status" value="1"/>
</dbReference>
<dbReference type="OrthoDB" id="4541465at2"/>
<sequence length="201" mass="21610">MARPSMKQQIIEAGLAELHARGYAACSVADITKAAGAPKGSFYNHFASKEDFAVEAVRRYFEIAGWPASFESTSAVARLRAGFTALADGARDRAYSRGCMWGNLANEVADHSAAIRGELAEGLDAWSAIVTELVAQAQRAGEISHLGDPAPVGRFIVNAWEGALTRSRVVRSSQPIDDFFELIFGALLTRDERPTRTPGAP</sequence>
<dbReference type="AlphaFoldDB" id="A0A6P2C2Z5"/>
<dbReference type="PANTHER" id="PTHR47506">
    <property type="entry name" value="TRANSCRIPTIONAL REGULATORY PROTEIN"/>
    <property type="match status" value="1"/>
</dbReference>
<name>A0A6P2C2Z5_9ACTN</name>
<dbReference type="RefSeq" id="WP_145854731.1">
    <property type="nucleotide sequence ID" value="NZ_RPFW01000003.1"/>
</dbReference>
<keyword evidence="3" id="KW-0804">Transcription</keyword>
<dbReference type="EMBL" id="RPFW01000003">
    <property type="protein sequence ID" value="TVZ04611.1"/>
    <property type="molecule type" value="Genomic_DNA"/>
</dbReference>
<evidence type="ECO:0000313" key="7">
    <source>
        <dbReference type="Proteomes" id="UP000460272"/>
    </source>
</evidence>
<evidence type="ECO:0000256" key="4">
    <source>
        <dbReference type="PROSITE-ProRule" id="PRU00335"/>
    </source>
</evidence>
<organism evidence="6 7">
    <name type="scientific">Trebonia kvetii</name>
    <dbReference type="NCBI Taxonomy" id="2480626"/>
    <lineage>
        <taxon>Bacteria</taxon>
        <taxon>Bacillati</taxon>
        <taxon>Actinomycetota</taxon>
        <taxon>Actinomycetes</taxon>
        <taxon>Streptosporangiales</taxon>
        <taxon>Treboniaceae</taxon>
        <taxon>Trebonia</taxon>
    </lineage>
</organism>